<dbReference type="Proteomes" id="UP000242770">
    <property type="component" value="Unassembled WGS sequence"/>
</dbReference>
<evidence type="ECO:0000313" key="3">
    <source>
        <dbReference type="Proteomes" id="UP000242770"/>
    </source>
</evidence>
<feature type="region of interest" description="Disordered" evidence="1">
    <location>
        <begin position="1"/>
        <end position="22"/>
    </location>
</feature>
<dbReference type="STRING" id="49012.A0A0F7S5I2"/>
<dbReference type="InterPro" id="IPR021264">
    <property type="entry name" value="AFUB_079030/YDR124W-like"/>
</dbReference>
<keyword evidence="3" id="KW-1185">Reference proteome</keyword>
<proteinExistence type="predicted"/>
<organism evidence="2 3">
    <name type="scientific">Sporisorium scitamineum</name>
    <dbReference type="NCBI Taxonomy" id="49012"/>
    <lineage>
        <taxon>Eukaryota</taxon>
        <taxon>Fungi</taxon>
        <taxon>Dikarya</taxon>
        <taxon>Basidiomycota</taxon>
        <taxon>Ustilaginomycotina</taxon>
        <taxon>Ustilaginomycetes</taxon>
        <taxon>Ustilaginales</taxon>
        <taxon>Ustilaginaceae</taxon>
        <taxon>Sporisorium</taxon>
    </lineage>
</organism>
<dbReference type="AlphaFoldDB" id="A0A0F7S5I2"/>
<feature type="non-terminal residue" evidence="2">
    <location>
        <position position="98"/>
    </location>
</feature>
<accession>A0A0F7S5I2</accession>
<protein>
    <submittedName>
        <fullName evidence="2">Uncharacterized protein</fullName>
    </submittedName>
</protein>
<dbReference type="PANTHER" id="PTHR36102:SF1">
    <property type="entry name" value="YDR124W-LIKE HELICAL BUNDLE DOMAIN-CONTAINING PROTEIN"/>
    <property type="match status" value="1"/>
</dbReference>
<evidence type="ECO:0000256" key="1">
    <source>
        <dbReference type="SAM" id="MobiDB-lite"/>
    </source>
</evidence>
<dbReference type="PANTHER" id="PTHR36102">
    <property type="entry name" value="CHROMOSOME 10, WHOLE GENOME SHOTGUN SEQUENCE"/>
    <property type="match status" value="1"/>
</dbReference>
<dbReference type="EMBL" id="CCFA01002940">
    <property type="protein sequence ID" value="CDW98197.1"/>
    <property type="molecule type" value="Genomic_DNA"/>
</dbReference>
<sequence length="98" mass="10589">MPRIPVRVEPYNSPSRQHRHYKNKRDQVLRALGKAAYINGSHFAIMWVSARGDVEMYASEALQSRLDAWFVKGGIAEEAKQLVKSSSSASGGGGGGGG</sequence>
<gene>
    <name evidence="2" type="primary">SSCI49660.1</name>
</gene>
<reference evidence="3" key="1">
    <citation type="submission" date="2014-06" db="EMBL/GenBank/DDBJ databases">
        <authorList>
            <person name="Berkman P.J."/>
        </authorList>
    </citation>
    <scope>NUCLEOTIDE SEQUENCE [LARGE SCALE GENOMIC DNA]</scope>
</reference>
<evidence type="ECO:0000313" key="2">
    <source>
        <dbReference type="EMBL" id="CDW98197.1"/>
    </source>
</evidence>
<name>A0A0F7S5I2_9BASI</name>